<keyword evidence="2" id="KW-0812">Transmembrane</keyword>
<keyword evidence="4" id="KW-1185">Reference proteome</keyword>
<dbReference type="EMBL" id="RYFI01000010">
    <property type="protein sequence ID" value="RXF73110.1"/>
    <property type="molecule type" value="Genomic_DNA"/>
</dbReference>
<reference evidence="3 4" key="1">
    <citation type="submission" date="2018-12" db="EMBL/GenBank/DDBJ databases">
        <title>bacterium Hansschlegelia zhihuaiae S113.</title>
        <authorList>
            <person name="He J."/>
        </authorList>
    </citation>
    <scope>NUCLEOTIDE SEQUENCE [LARGE SCALE GENOMIC DNA]</scope>
    <source>
        <strain evidence="3 4">S 113</strain>
    </source>
</reference>
<keyword evidence="2" id="KW-1133">Transmembrane helix</keyword>
<evidence type="ECO:0000313" key="3">
    <source>
        <dbReference type="EMBL" id="RXF73110.1"/>
    </source>
</evidence>
<gene>
    <name evidence="3" type="ORF">EK403_11510</name>
</gene>
<feature type="transmembrane region" description="Helical" evidence="2">
    <location>
        <begin position="83"/>
        <end position="102"/>
    </location>
</feature>
<organism evidence="3 4">
    <name type="scientific">Hansschlegelia zhihuaiae</name>
    <dbReference type="NCBI Taxonomy" id="405005"/>
    <lineage>
        <taxon>Bacteria</taxon>
        <taxon>Pseudomonadati</taxon>
        <taxon>Pseudomonadota</taxon>
        <taxon>Alphaproteobacteria</taxon>
        <taxon>Hyphomicrobiales</taxon>
        <taxon>Methylopilaceae</taxon>
        <taxon>Hansschlegelia</taxon>
    </lineage>
</organism>
<evidence type="ECO:0000256" key="1">
    <source>
        <dbReference type="SAM" id="MobiDB-lite"/>
    </source>
</evidence>
<keyword evidence="2" id="KW-0472">Membrane</keyword>
<comment type="caution">
    <text evidence="3">The sequence shown here is derived from an EMBL/GenBank/DDBJ whole genome shotgun (WGS) entry which is preliminary data.</text>
</comment>
<feature type="transmembrane region" description="Helical" evidence="2">
    <location>
        <begin position="53"/>
        <end position="71"/>
    </location>
</feature>
<feature type="transmembrane region" description="Helical" evidence="2">
    <location>
        <begin position="147"/>
        <end position="167"/>
    </location>
</feature>
<protein>
    <submittedName>
        <fullName evidence="3">Uncharacterized protein</fullName>
    </submittedName>
</protein>
<evidence type="ECO:0000313" key="4">
    <source>
        <dbReference type="Proteomes" id="UP000289708"/>
    </source>
</evidence>
<dbReference type="AlphaFoldDB" id="A0A4Q0MHV3"/>
<feature type="transmembrane region" description="Helical" evidence="2">
    <location>
        <begin position="109"/>
        <end position="127"/>
    </location>
</feature>
<sequence length="172" mass="18039">METTLGAGPIPVPTEPPTGGPQGEEGKEMSRRSGSKGPSQRVLRVGELVRSRGIAAGAALAALLSSSPAAAEVCDKIVEAYPRWLTVLGILVAISVFGGALFRAVWPSVLATVVAGLITYTMLWEVAAQDPIATSAWREGCGQEQAVITAICTLLLMPLAIASKWLFVRRRG</sequence>
<feature type="region of interest" description="Disordered" evidence="1">
    <location>
        <begin position="1"/>
        <end position="40"/>
    </location>
</feature>
<proteinExistence type="predicted"/>
<name>A0A4Q0MHV3_9HYPH</name>
<feature type="compositionally biased region" description="Pro residues" evidence="1">
    <location>
        <begin position="10"/>
        <end position="19"/>
    </location>
</feature>
<dbReference type="RefSeq" id="WP_128777641.1">
    <property type="nucleotide sequence ID" value="NZ_RYFI01000010.1"/>
</dbReference>
<accession>A0A4Q0MHV3</accession>
<dbReference type="Proteomes" id="UP000289708">
    <property type="component" value="Unassembled WGS sequence"/>
</dbReference>
<evidence type="ECO:0000256" key="2">
    <source>
        <dbReference type="SAM" id="Phobius"/>
    </source>
</evidence>